<reference evidence="3" key="1">
    <citation type="submission" date="2016-10" db="EMBL/GenBank/DDBJ databases">
        <authorList>
            <person name="Varghese N."/>
            <person name="Submissions S."/>
        </authorList>
    </citation>
    <scope>NUCLEOTIDE SEQUENCE [LARGE SCALE GENOMIC DNA]</scope>
    <source>
        <strain evidence="3">CGMCC 1.9108</strain>
    </source>
</reference>
<keyword evidence="3" id="KW-1185">Reference proteome</keyword>
<evidence type="ECO:0000313" key="2">
    <source>
        <dbReference type="EMBL" id="SDC02430.1"/>
    </source>
</evidence>
<dbReference type="Proteomes" id="UP000199628">
    <property type="component" value="Unassembled WGS sequence"/>
</dbReference>
<dbReference type="STRING" id="639004.SAMN04488239_10147"/>
<accession>A0A1G6I7L0</accession>
<gene>
    <name evidence="2" type="ORF">SAMN04488239_10147</name>
</gene>
<name>A0A1G6I7L0_9RHOB</name>
<dbReference type="AlphaFoldDB" id="A0A1G6I7L0"/>
<feature type="coiled-coil region" evidence="1">
    <location>
        <begin position="45"/>
        <end position="98"/>
    </location>
</feature>
<evidence type="ECO:0000313" key="3">
    <source>
        <dbReference type="Proteomes" id="UP000199628"/>
    </source>
</evidence>
<dbReference type="Gene3D" id="1.20.120.20">
    <property type="entry name" value="Apolipoprotein"/>
    <property type="match status" value="1"/>
</dbReference>
<protein>
    <submittedName>
        <fullName evidence="2">Uncharacterized protein</fullName>
    </submittedName>
</protein>
<dbReference type="EMBL" id="FMZV01000001">
    <property type="protein sequence ID" value="SDC02430.1"/>
    <property type="molecule type" value="Genomic_DNA"/>
</dbReference>
<sequence>MLALPSLAWSQQSDTQTNIDDVQAEVTEAFEVIGAYSAGQREKALDAVETTLARIDQQIDDLERRVRDQWADMSEATRERTTASLSALRERRNRLSQAFGALSQGTGSAWDDLMMGVRNGWTDLETAWDETAAALDSDPNTGE</sequence>
<organism evidence="2 3">
    <name type="scientific">Ruegeria marina</name>
    <dbReference type="NCBI Taxonomy" id="639004"/>
    <lineage>
        <taxon>Bacteria</taxon>
        <taxon>Pseudomonadati</taxon>
        <taxon>Pseudomonadota</taxon>
        <taxon>Alphaproteobacteria</taxon>
        <taxon>Rhodobacterales</taxon>
        <taxon>Roseobacteraceae</taxon>
        <taxon>Ruegeria</taxon>
    </lineage>
</organism>
<proteinExistence type="predicted"/>
<evidence type="ECO:0000256" key="1">
    <source>
        <dbReference type="SAM" id="Coils"/>
    </source>
</evidence>
<keyword evidence="1" id="KW-0175">Coiled coil</keyword>